<keyword evidence="3" id="KW-1185">Reference proteome</keyword>
<dbReference type="OrthoDB" id="2281119at2759"/>
<feature type="compositionally biased region" description="Polar residues" evidence="1">
    <location>
        <begin position="282"/>
        <end position="301"/>
    </location>
</feature>
<proteinExistence type="predicted"/>
<dbReference type="AlphaFoldDB" id="A0A1X2G2B8"/>
<evidence type="ECO:0000313" key="3">
    <source>
        <dbReference type="Proteomes" id="UP000242146"/>
    </source>
</evidence>
<evidence type="ECO:0000256" key="1">
    <source>
        <dbReference type="SAM" id="MobiDB-lite"/>
    </source>
</evidence>
<reference evidence="2 3" key="1">
    <citation type="submission" date="2016-07" db="EMBL/GenBank/DDBJ databases">
        <title>Pervasive Adenine N6-methylation of Active Genes in Fungi.</title>
        <authorList>
            <consortium name="DOE Joint Genome Institute"/>
            <person name="Mondo S.J."/>
            <person name="Dannebaum R.O."/>
            <person name="Kuo R.C."/>
            <person name="Labutti K."/>
            <person name="Haridas S."/>
            <person name="Kuo A."/>
            <person name="Salamov A."/>
            <person name="Ahrendt S.R."/>
            <person name="Lipzen A."/>
            <person name="Sullivan W."/>
            <person name="Andreopoulos W.B."/>
            <person name="Clum A."/>
            <person name="Lindquist E."/>
            <person name="Daum C."/>
            <person name="Ramamoorthy G.K."/>
            <person name="Gryganskyi A."/>
            <person name="Culley D."/>
            <person name="Magnuson J.K."/>
            <person name="James T.Y."/>
            <person name="O'Malley M.A."/>
            <person name="Stajich J.E."/>
            <person name="Spatafora J.W."/>
            <person name="Visel A."/>
            <person name="Grigoriev I.V."/>
        </authorList>
    </citation>
    <scope>NUCLEOTIDE SEQUENCE [LARGE SCALE GENOMIC DNA]</scope>
    <source>
        <strain evidence="2 3">NRRL 3301</strain>
    </source>
</reference>
<protein>
    <submittedName>
        <fullName evidence="2">Uncharacterized protein</fullName>
    </submittedName>
</protein>
<dbReference type="EMBL" id="MCGT01000065">
    <property type="protein sequence ID" value="ORX42602.1"/>
    <property type="molecule type" value="Genomic_DNA"/>
</dbReference>
<name>A0A1X2G2B8_9FUNG</name>
<evidence type="ECO:0000313" key="2">
    <source>
        <dbReference type="EMBL" id="ORX42602.1"/>
    </source>
</evidence>
<feature type="region of interest" description="Disordered" evidence="1">
    <location>
        <begin position="281"/>
        <end position="310"/>
    </location>
</feature>
<gene>
    <name evidence="2" type="ORF">DM01DRAFT_1330070</name>
</gene>
<comment type="caution">
    <text evidence="2">The sequence shown here is derived from an EMBL/GenBank/DDBJ whole genome shotgun (WGS) entry which is preliminary data.</text>
</comment>
<organism evidence="2 3">
    <name type="scientific">Hesseltinella vesiculosa</name>
    <dbReference type="NCBI Taxonomy" id="101127"/>
    <lineage>
        <taxon>Eukaryota</taxon>
        <taxon>Fungi</taxon>
        <taxon>Fungi incertae sedis</taxon>
        <taxon>Mucoromycota</taxon>
        <taxon>Mucoromycotina</taxon>
        <taxon>Mucoromycetes</taxon>
        <taxon>Mucorales</taxon>
        <taxon>Cunninghamellaceae</taxon>
        <taxon>Hesseltinella</taxon>
    </lineage>
</organism>
<sequence length="363" mass="40975">MEANSGNDLLSFQLPPKYTPGTDLMSKWILNDKQVINLIVKSIVGQQAENKYETKPTEWTNYTRSDVFYSPTNRANAKTLPPILIEVQYAANGSFFRRLVEYCLMIRKHHSLLPIVIAICIHSTTQEFKDLTYDGDTLPFTKQVHCRGWAQECYFISAATISSVQTHNTSYLDRQPLHPLAALGHFLIEQKPSILNIAAKDDPTIQLLYGIAKRVFGDEAAKEDARHDAISNICSKATSQFNLAMSLLAEDVPDARAQKRTRDCLNDGLELMDKLHTKYANVPSSSTTNDSTRFQNTTNEQPEPPLPSGNNDWQFVDNYRSQHGTKMDWVGCYQAGKAVGFFSKYTSMKSVQAAYYRANSKHK</sequence>
<dbReference type="Proteomes" id="UP000242146">
    <property type="component" value="Unassembled WGS sequence"/>
</dbReference>
<dbReference type="STRING" id="101127.A0A1X2G2B8"/>
<accession>A0A1X2G2B8</accession>